<dbReference type="EMBL" id="QDKL01000001">
    <property type="protein sequence ID" value="RZF22790.1"/>
    <property type="molecule type" value="Genomic_DNA"/>
</dbReference>
<reference evidence="3" key="1">
    <citation type="journal article" date="2019" name="Int. J. Syst. Evol. Microbiol.">
        <title>Halobacteriovorax valvorus sp. nov., a novel prokaryotic predator isolated from coastal seawater of China.</title>
        <authorList>
            <person name="Chen M.-X."/>
        </authorList>
    </citation>
    <scope>NUCLEOTIDE SEQUENCE [LARGE SCALE GENOMIC DNA]</scope>
    <source>
        <strain evidence="3">BL9</strain>
    </source>
</reference>
<sequence>MKNKILIFILIFGGAYSWALPLHDNKINEENFHSSLYIDDPRVTQIEGHMKLLDGFSRKLFKRSNTCFELDKFVGTQQSNIQLEFKQKVVGTNIFNPFFSKYYNNVYNSHVDDILNKQNQQTQSAFQIAVHKTTFARERDTDYVKIQDRYGALLLAGDFFTFGELCASGYVSSFDKYAGAWFTLVFNRDADGNDAGFISLVETYIRLFDSTIEPKIRAQLNRELANRAVTLYAEFRGMNPLTIPIQNLRDIEQFRKLITQIKSAMLSSDSGLYMALEYTPWGYNYEFQNYFYDFLKRNTKLPTEPGRRQWFNFYQNIELARLMGDAFATEADYVDRFEVCRKQMLRDYPLNRQNEKQLFVNHLNPKGPGVPLSQIHQLLSEETLNQLKEKLKNLESSSDGSIATCHKRLIGQTFYTNHYQDFKECIWFDEFTKTPTLIVDALCPLTPK</sequence>
<feature type="coiled-coil region" evidence="1">
    <location>
        <begin position="377"/>
        <end position="404"/>
    </location>
</feature>
<proteinExistence type="predicted"/>
<gene>
    <name evidence="2" type="ORF">DAY19_03180</name>
</gene>
<keyword evidence="3" id="KW-1185">Reference proteome</keyword>
<evidence type="ECO:0000313" key="2">
    <source>
        <dbReference type="EMBL" id="RZF22790.1"/>
    </source>
</evidence>
<evidence type="ECO:0000313" key="3">
    <source>
        <dbReference type="Proteomes" id="UP000443582"/>
    </source>
</evidence>
<evidence type="ECO:0000256" key="1">
    <source>
        <dbReference type="SAM" id="Coils"/>
    </source>
</evidence>
<keyword evidence="1" id="KW-0175">Coiled coil</keyword>
<dbReference type="Proteomes" id="UP000443582">
    <property type="component" value="Unassembled WGS sequence"/>
</dbReference>
<name>A0ABY0IJY0_9BACT</name>
<organism evidence="2 3">
    <name type="scientific">Halobacteriovorax vibrionivorans</name>
    <dbReference type="NCBI Taxonomy" id="2152716"/>
    <lineage>
        <taxon>Bacteria</taxon>
        <taxon>Pseudomonadati</taxon>
        <taxon>Bdellovibrionota</taxon>
        <taxon>Bacteriovoracia</taxon>
        <taxon>Bacteriovoracales</taxon>
        <taxon>Halobacteriovoraceae</taxon>
        <taxon>Halobacteriovorax</taxon>
    </lineage>
</organism>
<comment type="caution">
    <text evidence="2">The sequence shown here is derived from an EMBL/GenBank/DDBJ whole genome shotgun (WGS) entry which is preliminary data.</text>
</comment>
<accession>A0ABY0IJY0</accession>
<protein>
    <submittedName>
        <fullName evidence="2">Uncharacterized protein</fullName>
    </submittedName>
</protein>
<dbReference type="RefSeq" id="WP_114705735.1">
    <property type="nucleotide sequence ID" value="NZ_QDKL01000001.1"/>
</dbReference>